<dbReference type="Proteomes" id="UP001595896">
    <property type="component" value="Unassembled WGS sequence"/>
</dbReference>
<comment type="pathway">
    <text evidence="4 16">Cofactor biosynthesis; coenzyme A biosynthesis; CoA from (R)-pantothenate: step 1/5.</text>
</comment>
<gene>
    <name evidence="16" type="primary">coaX</name>
    <name evidence="17" type="ORF">ACFO4L_14460</name>
</gene>
<feature type="binding site" evidence="16">
    <location>
        <position position="129"/>
    </location>
    <ligand>
        <name>K(+)</name>
        <dbReference type="ChEBI" id="CHEBI:29103"/>
    </ligand>
</feature>
<evidence type="ECO:0000256" key="12">
    <source>
        <dbReference type="ARBA" id="ARBA00022958"/>
    </source>
</evidence>
<dbReference type="HAMAP" id="MF_01274">
    <property type="entry name" value="Pantothen_kinase_3"/>
    <property type="match status" value="1"/>
</dbReference>
<evidence type="ECO:0000256" key="4">
    <source>
        <dbReference type="ARBA" id="ARBA00005225"/>
    </source>
</evidence>
<evidence type="ECO:0000256" key="5">
    <source>
        <dbReference type="ARBA" id="ARBA00011738"/>
    </source>
</evidence>
<accession>A0ABV9NXZ3</accession>
<feature type="binding site" evidence="16">
    <location>
        <position position="184"/>
    </location>
    <ligand>
        <name>substrate</name>
    </ligand>
</feature>
<feature type="binding site" evidence="16">
    <location>
        <position position="132"/>
    </location>
    <ligand>
        <name>ATP</name>
        <dbReference type="ChEBI" id="CHEBI:30616"/>
    </ligand>
</feature>
<dbReference type="NCBIfam" id="TIGR00671">
    <property type="entry name" value="baf"/>
    <property type="match status" value="1"/>
</dbReference>
<keyword evidence="8 16" id="KW-0808">Transferase</keyword>
<dbReference type="RefSeq" id="WP_377910374.1">
    <property type="nucleotide sequence ID" value="NZ_JBHSGK010000016.1"/>
</dbReference>
<comment type="subunit">
    <text evidence="5 16">Homodimer.</text>
</comment>
<evidence type="ECO:0000313" key="18">
    <source>
        <dbReference type="Proteomes" id="UP001595896"/>
    </source>
</evidence>
<evidence type="ECO:0000256" key="11">
    <source>
        <dbReference type="ARBA" id="ARBA00022840"/>
    </source>
</evidence>
<evidence type="ECO:0000256" key="2">
    <source>
        <dbReference type="ARBA" id="ARBA00001958"/>
    </source>
</evidence>
<evidence type="ECO:0000256" key="9">
    <source>
        <dbReference type="ARBA" id="ARBA00022741"/>
    </source>
</evidence>
<keyword evidence="9 16" id="KW-0547">Nucleotide-binding</keyword>
<evidence type="ECO:0000256" key="3">
    <source>
        <dbReference type="ARBA" id="ARBA00004496"/>
    </source>
</evidence>
<keyword evidence="18" id="KW-1185">Reference proteome</keyword>
<keyword evidence="12 16" id="KW-0630">Potassium</keyword>
<keyword evidence="16" id="KW-0479">Metal-binding</keyword>
<comment type="caution">
    <text evidence="17">The sequence shown here is derived from an EMBL/GenBank/DDBJ whole genome shotgun (WGS) entry which is preliminary data.</text>
</comment>
<dbReference type="Gene3D" id="3.30.420.40">
    <property type="match status" value="2"/>
</dbReference>
<evidence type="ECO:0000256" key="13">
    <source>
        <dbReference type="ARBA" id="ARBA00022993"/>
    </source>
</evidence>
<comment type="subcellular location">
    <subcellularLocation>
        <location evidence="3 16">Cytoplasm</location>
    </subcellularLocation>
</comment>
<feature type="binding site" evidence="16">
    <location>
        <begin position="107"/>
        <end position="110"/>
    </location>
    <ligand>
        <name>substrate</name>
    </ligand>
</feature>
<keyword evidence="13 16" id="KW-0173">Coenzyme A biosynthesis</keyword>
<comment type="cofactor">
    <cofactor evidence="2">
        <name>K(+)</name>
        <dbReference type="ChEBI" id="CHEBI:29103"/>
    </cofactor>
</comment>
<comment type="similarity">
    <text evidence="14 16">Belongs to the type III pantothenate kinase family.</text>
</comment>
<dbReference type="Pfam" id="PF03309">
    <property type="entry name" value="Pan_kinase"/>
    <property type="match status" value="1"/>
</dbReference>
<dbReference type="InterPro" id="IPR004619">
    <property type="entry name" value="Type_III_PanK"/>
</dbReference>
<dbReference type="PANTHER" id="PTHR34265">
    <property type="entry name" value="TYPE III PANTOTHENATE KINASE"/>
    <property type="match status" value="1"/>
</dbReference>
<evidence type="ECO:0000256" key="8">
    <source>
        <dbReference type="ARBA" id="ARBA00022679"/>
    </source>
</evidence>
<comment type="catalytic activity">
    <reaction evidence="1 16">
        <text>(R)-pantothenate + ATP = (R)-4'-phosphopantothenate + ADP + H(+)</text>
        <dbReference type="Rhea" id="RHEA:16373"/>
        <dbReference type="ChEBI" id="CHEBI:10986"/>
        <dbReference type="ChEBI" id="CHEBI:15378"/>
        <dbReference type="ChEBI" id="CHEBI:29032"/>
        <dbReference type="ChEBI" id="CHEBI:30616"/>
        <dbReference type="ChEBI" id="CHEBI:456216"/>
        <dbReference type="EC" id="2.7.1.33"/>
    </reaction>
</comment>
<dbReference type="EC" id="2.7.1.33" evidence="6 16"/>
<dbReference type="EMBL" id="JBHSGK010000016">
    <property type="protein sequence ID" value="MFC4737781.1"/>
    <property type="molecule type" value="Genomic_DNA"/>
</dbReference>
<reference evidence="18" key="1">
    <citation type="journal article" date="2019" name="Int. J. Syst. Evol. Microbiol.">
        <title>The Global Catalogue of Microorganisms (GCM) 10K type strain sequencing project: providing services to taxonomists for standard genome sequencing and annotation.</title>
        <authorList>
            <consortium name="The Broad Institute Genomics Platform"/>
            <consortium name="The Broad Institute Genome Sequencing Center for Infectious Disease"/>
            <person name="Wu L."/>
            <person name="Ma J."/>
        </authorList>
    </citation>
    <scope>NUCLEOTIDE SEQUENCE [LARGE SCALE GENOMIC DNA]</scope>
    <source>
        <strain evidence="18">JCM 12165</strain>
    </source>
</reference>
<organism evidence="17 18">
    <name type="scientific">Bacillus daqingensis</name>
    <dbReference type="NCBI Taxonomy" id="872396"/>
    <lineage>
        <taxon>Bacteria</taxon>
        <taxon>Bacillati</taxon>
        <taxon>Bacillota</taxon>
        <taxon>Bacilli</taxon>
        <taxon>Bacillales</taxon>
        <taxon>Bacillaceae</taxon>
        <taxon>Bacillus</taxon>
    </lineage>
</organism>
<evidence type="ECO:0000256" key="6">
    <source>
        <dbReference type="ARBA" id="ARBA00012102"/>
    </source>
</evidence>
<dbReference type="SUPFAM" id="SSF53067">
    <property type="entry name" value="Actin-like ATPase domain"/>
    <property type="match status" value="2"/>
</dbReference>
<feature type="binding site" evidence="16">
    <location>
        <position position="100"/>
    </location>
    <ligand>
        <name>substrate</name>
    </ligand>
</feature>
<evidence type="ECO:0000256" key="14">
    <source>
        <dbReference type="ARBA" id="ARBA00038036"/>
    </source>
</evidence>
<dbReference type="NCBIfam" id="NF009855">
    <property type="entry name" value="PRK13321.1"/>
    <property type="match status" value="1"/>
</dbReference>
<dbReference type="PANTHER" id="PTHR34265:SF1">
    <property type="entry name" value="TYPE III PANTOTHENATE KINASE"/>
    <property type="match status" value="1"/>
</dbReference>
<keyword evidence="11 16" id="KW-0067">ATP-binding</keyword>
<comment type="cofactor">
    <cofactor evidence="16">
        <name>NH4(+)</name>
        <dbReference type="ChEBI" id="CHEBI:28938"/>
    </cofactor>
    <cofactor evidence="16">
        <name>K(+)</name>
        <dbReference type="ChEBI" id="CHEBI:29103"/>
    </cofactor>
    <text evidence="16">A monovalent cation. Ammonium or potassium.</text>
</comment>
<dbReference type="GO" id="GO:0004594">
    <property type="term" value="F:pantothenate kinase activity"/>
    <property type="evidence" value="ECO:0007669"/>
    <property type="project" value="UniProtKB-EC"/>
</dbReference>
<evidence type="ECO:0000256" key="1">
    <source>
        <dbReference type="ARBA" id="ARBA00001206"/>
    </source>
</evidence>
<proteinExistence type="inferred from homology"/>
<dbReference type="CDD" id="cd24015">
    <property type="entry name" value="ASKHA_NBD_PanK-III"/>
    <property type="match status" value="1"/>
</dbReference>
<dbReference type="InterPro" id="IPR043129">
    <property type="entry name" value="ATPase_NBD"/>
</dbReference>
<evidence type="ECO:0000313" key="17">
    <source>
        <dbReference type="EMBL" id="MFC4737781.1"/>
    </source>
</evidence>
<evidence type="ECO:0000256" key="7">
    <source>
        <dbReference type="ARBA" id="ARBA00022490"/>
    </source>
</evidence>
<evidence type="ECO:0000256" key="16">
    <source>
        <dbReference type="HAMAP-Rule" id="MF_01274"/>
    </source>
</evidence>
<feature type="active site" description="Proton acceptor" evidence="16">
    <location>
        <position position="109"/>
    </location>
</feature>
<evidence type="ECO:0000256" key="10">
    <source>
        <dbReference type="ARBA" id="ARBA00022777"/>
    </source>
</evidence>
<protein>
    <recommendedName>
        <fullName evidence="15 16">Type III pantothenate kinase</fullName>
        <ecNumber evidence="6 16">2.7.1.33</ecNumber>
    </recommendedName>
    <alternativeName>
        <fullName evidence="16">PanK-III</fullName>
    </alternativeName>
    <alternativeName>
        <fullName evidence="16">Pantothenic acid kinase</fullName>
    </alternativeName>
</protein>
<keyword evidence="10 16" id="KW-0418">Kinase</keyword>
<feature type="binding site" evidence="16">
    <location>
        <begin position="6"/>
        <end position="13"/>
    </location>
    <ligand>
        <name>ATP</name>
        <dbReference type="ChEBI" id="CHEBI:30616"/>
    </ligand>
</feature>
<keyword evidence="7 16" id="KW-0963">Cytoplasm</keyword>
<evidence type="ECO:0000256" key="15">
    <source>
        <dbReference type="ARBA" id="ARBA00040883"/>
    </source>
</evidence>
<name>A0ABV9NXZ3_9BACI</name>
<sequence>MNIVADAGNTVMTVGVFEGEDLLASWEWKTDRGRTVDEYGLMLHQMMALYSIPSEEIEGSLVCSVVPDMDTLLEQVLEQYVQAPVYFVGPGVKTGLNILYENPREVGADRIANAVAGKALYGSPLIIVDFGTAITFCYLDEAGRYLGGAIMPGLDLAMEALAEKASRLPKVRAEASPRVIGRSTAEALQSGYRYGGLGAVEGIISRIRRESGTNATVVAAGTAAEWAASESRLIDHADPLLTLKGLQFIYEKNSGLYR</sequence>
<comment type="function">
    <text evidence="16">Catalyzes the phosphorylation of pantothenate (Pan), the first step in CoA biosynthesis.</text>
</comment>